<sequence>MDQSSSYLETLVQHDNKSSFPHFNKCRFVISLQSAARRSYLFSDCFEVTISNSGSSASLVSNRLRQSSTAKVKALQ</sequence>
<dbReference type="Proteomes" id="UP001195483">
    <property type="component" value="Unassembled WGS sequence"/>
</dbReference>
<gene>
    <name evidence="1" type="ORF">CHS0354_025775</name>
</gene>
<name>A0AAE0TD12_9BIVA</name>
<organism evidence="1 2">
    <name type="scientific">Potamilus streckersoni</name>
    <dbReference type="NCBI Taxonomy" id="2493646"/>
    <lineage>
        <taxon>Eukaryota</taxon>
        <taxon>Metazoa</taxon>
        <taxon>Spiralia</taxon>
        <taxon>Lophotrochozoa</taxon>
        <taxon>Mollusca</taxon>
        <taxon>Bivalvia</taxon>
        <taxon>Autobranchia</taxon>
        <taxon>Heteroconchia</taxon>
        <taxon>Palaeoheterodonta</taxon>
        <taxon>Unionida</taxon>
        <taxon>Unionoidea</taxon>
        <taxon>Unionidae</taxon>
        <taxon>Ambleminae</taxon>
        <taxon>Lampsilini</taxon>
        <taxon>Potamilus</taxon>
    </lineage>
</organism>
<reference evidence="1" key="2">
    <citation type="journal article" date="2021" name="Genome Biol. Evol.">
        <title>Developing a high-quality reference genome for a parasitic bivalve with doubly uniparental inheritance (Bivalvia: Unionida).</title>
        <authorList>
            <person name="Smith C.H."/>
        </authorList>
    </citation>
    <scope>NUCLEOTIDE SEQUENCE</scope>
    <source>
        <strain evidence="1">CHS0354</strain>
        <tissue evidence="1">Mantle</tissue>
    </source>
</reference>
<protein>
    <submittedName>
        <fullName evidence="1">Uncharacterized protein</fullName>
    </submittedName>
</protein>
<accession>A0AAE0TD12</accession>
<keyword evidence="2" id="KW-1185">Reference proteome</keyword>
<proteinExistence type="predicted"/>
<dbReference type="EMBL" id="JAEAOA010001541">
    <property type="protein sequence ID" value="KAK3607523.1"/>
    <property type="molecule type" value="Genomic_DNA"/>
</dbReference>
<dbReference type="AlphaFoldDB" id="A0AAE0TD12"/>
<evidence type="ECO:0000313" key="1">
    <source>
        <dbReference type="EMBL" id="KAK3607523.1"/>
    </source>
</evidence>
<evidence type="ECO:0000313" key="2">
    <source>
        <dbReference type="Proteomes" id="UP001195483"/>
    </source>
</evidence>
<comment type="caution">
    <text evidence="1">The sequence shown here is derived from an EMBL/GenBank/DDBJ whole genome shotgun (WGS) entry which is preliminary data.</text>
</comment>
<feature type="non-terminal residue" evidence="1">
    <location>
        <position position="76"/>
    </location>
</feature>
<reference evidence="1" key="3">
    <citation type="submission" date="2023-05" db="EMBL/GenBank/DDBJ databases">
        <authorList>
            <person name="Smith C.H."/>
        </authorList>
    </citation>
    <scope>NUCLEOTIDE SEQUENCE</scope>
    <source>
        <strain evidence="1">CHS0354</strain>
        <tissue evidence="1">Mantle</tissue>
    </source>
</reference>
<reference evidence="1" key="1">
    <citation type="journal article" date="2021" name="Genome Biol. Evol.">
        <title>A High-Quality Reference Genome for a Parasitic Bivalve with Doubly Uniparental Inheritance (Bivalvia: Unionida).</title>
        <authorList>
            <person name="Smith C.H."/>
        </authorList>
    </citation>
    <scope>NUCLEOTIDE SEQUENCE</scope>
    <source>
        <strain evidence="1">CHS0354</strain>
    </source>
</reference>